<evidence type="ECO:0000313" key="4">
    <source>
        <dbReference type="EMBL" id="MFC4622585.1"/>
    </source>
</evidence>
<dbReference type="InterPro" id="IPR019886">
    <property type="entry name" value="Na_symporter_ssu"/>
</dbReference>
<accession>A0ABV9H0M7</accession>
<sequence length="113" mass="12447">MPAHPPAQHDEAVADEEGVFPPDLHDTHHLWLKAILLAVWVVVAFGGTFFARQLQAWGDGGQWGYWMAAQGSVLIFIAIVVVYCWAMARFERRDGKENPGPAPLDGSADDTSF</sequence>
<keyword evidence="2" id="KW-0812">Transmembrane</keyword>
<keyword evidence="5" id="KW-1185">Reference proteome</keyword>
<organism evidence="4 5">
    <name type="scientific">Comamonas nitrativorans</name>
    <dbReference type="NCBI Taxonomy" id="108437"/>
    <lineage>
        <taxon>Bacteria</taxon>
        <taxon>Pseudomonadati</taxon>
        <taxon>Pseudomonadota</taxon>
        <taxon>Betaproteobacteria</taxon>
        <taxon>Burkholderiales</taxon>
        <taxon>Comamonadaceae</taxon>
        <taxon>Comamonas</taxon>
    </lineage>
</organism>
<name>A0ABV9H0M7_9BURK</name>
<feature type="transmembrane region" description="Helical" evidence="2">
    <location>
        <begin position="63"/>
        <end position="86"/>
    </location>
</feature>
<dbReference type="NCBIfam" id="TIGR03647">
    <property type="entry name" value="Na_symport_sm"/>
    <property type="match status" value="1"/>
</dbReference>
<protein>
    <submittedName>
        <fullName evidence="4">DUF4212 domain-containing protein</fullName>
    </submittedName>
</protein>
<keyword evidence="2" id="KW-1133">Transmembrane helix</keyword>
<proteinExistence type="predicted"/>
<comment type="caution">
    <text evidence="4">The sequence shown here is derived from an EMBL/GenBank/DDBJ whole genome shotgun (WGS) entry which is preliminary data.</text>
</comment>
<dbReference type="EMBL" id="JBHSEW010000008">
    <property type="protein sequence ID" value="MFC4622585.1"/>
    <property type="molecule type" value="Genomic_DNA"/>
</dbReference>
<evidence type="ECO:0000313" key="5">
    <source>
        <dbReference type="Proteomes" id="UP001595967"/>
    </source>
</evidence>
<dbReference type="Proteomes" id="UP001595967">
    <property type="component" value="Unassembled WGS sequence"/>
</dbReference>
<evidence type="ECO:0000256" key="2">
    <source>
        <dbReference type="SAM" id="Phobius"/>
    </source>
</evidence>
<feature type="transmembrane region" description="Helical" evidence="2">
    <location>
        <begin position="30"/>
        <end position="51"/>
    </location>
</feature>
<keyword evidence="2" id="KW-0472">Membrane</keyword>
<dbReference type="Pfam" id="PF13937">
    <property type="entry name" value="DUF4212"/>
    <property type="match status" value="1"/>
</dbReference>
<feature type="region of interest" description="Disordered" evidence="1">
    <location>
        <begin position="93"/>
        <end position="113"/>
    </location>
</feature>
<feature type="domain" description="Sodium symporter small subunit" evidence="3">
    <location>
        <begin position="28"/>
        <end position="93"/>
    </location>
</feature>
<evidence type="ECO:0000259" key="3">
    <source>
        <dbReference type="Pfam" id="PF13937"/>
    </source>
</evidence>
<reference evidence="5" key="1">
    <citation type="journal article" date="2019" name="Int. J. Syst. Evol. Microbiol.">
        <title>The Global Catalogue of Microorganisms (GCM) 10K type strain sequencing project: providing services to taxonomists for standard genome sequencing and annotation.</title>
        <authorList>
            <consortium name="The Broad Institute Genomics Platform"/>
            <consortium name="The Broad Institute Genome Sequencing Center for Infectious Disease"/>
            <person name="Wu L."/>
            <person name="Ma J."/>
        </authorList>
    </citation>
    <scope>NUCLEOTIDE SEQUENCE [LARGE SCALE GENOMIC DNA]</scope>
    <source>
        <strain evidence="5">JCM 11650</strain>
    </source>
</reference>
<gene>
    <name evidence="4" type="ORF">ACFO3A_10205</name>
</gene>
<dbReference type="RefSeq" id="WP_377726078.1">
    <property type="nucleotide sequence ID" value="NZ_JBHSEW010000008.1"/>
</dbReference>
<evidence type="ECO:0000256" key="1">
    <source>
        <dbReference type="SAM" id="MobiDB-lite"/>
    </source>
</evidence>